<feature type="signal peptide" evidence="7">
    <location>
        <begin position="1"/>
        <end position="16"/>
    </location>
</feature>
<comment type="caution">
    <text evidence="5">Lacks conserved residue(s) required for the propagation of feature annotation.</text>
</comment>
<dbReference type="InterPro" id="IPR002049">
    <property type="entry name" value="LE_dom"/>
</dbReference>
<evidence type="ECO:0000256" key="7">
    <source>
        <dbReference type="SAM" id="SignalP"/>
    </source>
</evidence>
<gene>
    <name evidence="9" type="ORF">NTJ_12097</name>
</gene>
<keyword evidence="7" id="KW-0732">Signal</keyword>
<keyword evidence="10" id="KW-1185">Reference proteome</keyword>
<accession>A0ABN7B4E6</accession>
<dbReference type="PROSITE" id="PS50026">
    <property type="entry name" value="EGF_3"/>
    <property type="match status" value="1"/>
</dbReference>
<feature type="disulfide bond" evidence="5">
    <location>
        <begin position="178"/>
        <end position="187"/>
    </location>
</feature>
<feature type="region of interest" description="Disordered" evidence="6">
    <location>
        <begin position="17"/>
        <end position="37"/>
    </location>
</feature>
<keyword evidence="3" id="KW-0106">Calcium</keyword>
<dbReference type="InterPro" id="IPR000742">
    <property type="entry name" value="EGF"/>
</dbReference>
<dbReference type="InterPro" id="IPR009030">
    <property type="entry name" value="Growth_fac_rcpt_cys_sf"/>
</dbReference>
<evidence type="ECO:0000256" key="4">
    <source>
        <dbReference type="ARBA" id="ARBA00023157"/>
    </source>
</evidence>
<dbReference type="InterPro" id="IPR018097">
    <property type="entry name" value="EGF_Ca-bd_CS"/>
</dbReference>
<dbReference type="SMART" id="SM00261">
    <property type="entry name" value="FU"/>
    <property type="match status" value="2"/>
</dbReference>
<keyword evidence="2 5" id="KW-0245">EGF-like domain</keyword>
<dbReference type="SUPFAM" id="SSF57184">
    <property type="entry name" value="Growth factor receptor domain"/>
    <property type="match status" value="1"/>
</dbReference>
<evidence type="ECO:0000256" key="2">
    <source>
        <dbReference type="ARBA" id="ARBA00022536"/>
    </source>
</evidence>
<dbReference type="Proteomes" id="UP001307889">
    <property type="component" value="Chromosome 10"/>
</dbReference>
<evidence type="ECO:0000256" key="6">
    <source>
        <dbReference type="SAM" id="MobiDB-lite"/>
    </source>
</evidence>
<dbReference type="InterPro" id="IPR021852">
    <property type="entry name" value="DUF3456"/>
</dbReference>
<reference evidence="9 10" key="1">
    <citation type="submission" date="2023-09" db="EMBL/GenBank/DDBJ databases">
        <title>Nesidiocoris tenuis whole genome shotgun sequence.</title>
        <authorList>
            <person name="Shibata T."/>
            <person name="Shimoda M."/>
            <person name="Kobayashi T."/>
            <person name="Uehara T."/>
        </authorList>
    </citation>
    <scope>NUCLEOTIDE SEQUENCE [LARGE SCALE GENOMIC DNA]</scope>
    <source>
        <strain evidence="9 10">Japan</strain>
    </source>
</reference>
<proteinExistence type="inferred from homology"/>
<evidence type="ECO:0000313" key="9">
    <source>
        <dbReference type="EMBL" id="BES99280.1"/>
    </source>
</evidence>
<dbReference type="CDD" id="cd00064">
    <property type="entry name" value="FU"/>
    <property type="match status" value="1"/>
</dbReference>
<dbReference type="PROSITE" id="PS01248">
    <property type="entry name" value="EGF_LAM_1"/>
    <property type="match status" value="1"/>
</dbReference>
<dbReference type="PROSITE" id="PS00022">
    <property type="entry name" value="EGF_1"/>
    <property type="match status" value="1"/>
</dbReference>
<dbReference type="Pfam" id="PF11938">
    <property type="entry name" value="DUF3456"/>
    <property type="match status" value="1"/>
</dbReference>
<evidence type="ECO:0000256" key="5">
    <source>
        <dbReference type="PROSITE-ProRule" id="PRU00076"/>
    </source>
</evidence>
<dbReference type="InterPro" id="IPR006212">
    <property type="entry name" value="Furin_repeat"/>
</dbReference>
<evidence type="ECO:0000256" key="1">
    <source>
        <dbReference type="ARBA" id="ARBA00005897"/>
    </source>
</evidence>
<keyword evidence="4 5" id="KW-1015">Disulfide bond</keyword>
<dbReference type="EMBL" id="AP028918">
    <property type="protein sequence ID" value="BES99280.1"/>
    <property type="molecule type" value="Genomic_DNA"/>
</dbReference>
<comment type="similarity">
    <text evidence="1">Belongs to the CRELD family.</text>
</comment>
<feature type="chain" id="PRO_5046570511" description="EGF-like domain-containing protein" evidence="7">
    <location>
        <begin position="17"/>
        <end position="388"/>
    </location>
</feature>
<dbReference type="PROSITE" id="PS01187">
    <property type="entry name" value="EGF_CA"/>
    <property type="match status" value="1"/>
</dbReference>
<sequence length="388" mass="41969">MREIVLMLMILAMGEASQQEAKKRSPSSPPPEAEELPPCQACRTVVQSFKDGMARTNKRHFGGGDTAYEEEKLGDYAVSEVRLAEVQEGLCADVKRGQNQCFKLAELWESNFEDWWPKQKEIEDLYDWLCVRTLSYCCPEGHYGAECRPCPGHPGPVCSNNGKCKGAGTRKGNGLCACNIGYEGELCDKCTSGYYDVYRDEKTLLCSKCHKSCKGPCTKAGPKGCVECNVGWLSASAELGGGCLDVNECARAASPCTKDEFCVNNEGSYACLQCDRSCDGCTGDGPDMCVKCAEGHKLEGNGPAGRLCVPVGRPAGHGPPDWSRYLTYLGLSVATGIIFQKNTTVAAVIGLLVGLYVTVSEYMLSSPSPDHNHALQNSLNALFNNKLD</sequence>
<name>A0ABN7B4E6_9HEMI</name>
<feature type="domain" description="EGF-like" evidence="8">
    <location>
        <begin position="148"/>
        <end position="188"/>
    </location>
</feature>
<organism evidence="9 10">
    <name type="scientific">Nesidiocoris tenuis</name>
    <dbReference type="NCBI Taxonomy" id="355587"/>
    <lineage>
        <taxon>Eukaryota</taxon>
        <taxon>Metazoa</taxon>
        <taxon>Ecdysozoa</taxon>
        <taxon>Arthropoda</taxon>
        <taxon>Hexapoda</taxon>
        <taxon>Insecta</taxon>
        <taxon>Pterygota</taxon>
        <taxon>Neoptera</taxon>
        <taxon>Paraneoptera</taxon>
        <taxon>Hemiptera</taxon>
        <taxon>Heteroptera</taxon>
        <taxon>Panheteroptera</taxon>
        <taxon>Cimicomorpha</taxon>
        <taxon>Miridae</taxon>
        <taxon>Dicyphina</taxon>
        <taxon>Nesidiocoris</taxon>
    </lineage>
</organism>
<evidence type="ECO:0000259" key="8">
    <source>
        <dbReference type="PROSITE" id="PS50026"/>
    </source>
</evidence>
<evidence type="ECO:0000313" key="10">
    <source>
        <dbReference type="Proteomes" id="UP001307889"/>
    </source>
</evidence>
<protein>
    <recommendedName>
        <fullName evidence="8">EGF-like domain-containing protein</fullName>
    </recommendedName>
</protein>
<evidence type="ECO:0000256" key="3">
    <source>
        <dbReference type="ARBA" id="ARBA00022837"/>
    </source>
</evidence>